<gene>
    <name evidence="1" type="ORF">K469DRAFT_752942</name>
</gene>
<evidence type="ECO:0000313" key="1">
    <source>
        <dbReference type="EMBL" id="KAF2181086.1"/>
    </source>
</evidence>
<dbReference type="AlphaFoldDB" id="A0A6A6DTU0"/>
<accession>A0A6A6DTU0</accession>
<protein>
    <submittedName>
        <fullName evidence="1">Uncharacterized protein</fullName>
    </submittedName>
</protein>
<evidence type="ECO:0000313" key="2">
    <source>
        <dbReference type="Proteomes" id="UP000800200"/>
    </source>
</evidence>
<reference evidence="1" key="1">
    <citation type="journal article" date="2020" name="Stud. Mycol.">
        <title>101 Dothideomycetes genomes: a test case for predicting lifestyles and emergence of pathogens.</title>
        <authorList>
            <person name="Haridas S."/>
            <person name="Albert R."/>
            <person name="Binder M."/>
            <person name="Bloem J."/>
            <person name="Labutti K."/>
            <person name="Salamov A."/>
            <person name="Andreopoulos B."/>
            <person name="Baker S."/>
            <person name="Barry K."/>
            <person name="Bills G."/>
            <person name="Bluhm B."/>
            <person name="Cannon C."/>
            <person name="Castanera R."/>
            <person name="Culley D."/>
            <person name="Daum C."/>
            <person name="Ezra D."/>
            <person name="Gonzalez J."/>
            <person name="Henrissat B."/>
            <person name="Kuo A."/>
            <person name="Liang C."/>
            <person name="Lipzen A."/>
            <person name="Lutzoni F."/>
            <person name="Magnuson J."/>
            <person name="Mondo S."/>
            <person name="Nolan M."/>
            <person name="Ohm R."/>
            <person name="Pangilinan J."/>
            <person name="Park H.-J."/>
            <person name="Ramirez L."/>
            <person name="Alfaro M."/>
            <person name="Sun H."/>
            <person name="Tritt A."/>
            <person name="Yoshinaga Y."/>
            <person name="Zwiers L.-H."/>
            <person name="Turgeon B."/>
            <person name="Goodwin S."/>
            <person name="Spatafora J."/>
            <person name="Crous P."/>
            <person name="Grigoriev I."/>
        </authorList>
    </citation>
    <scope>NUCLEOTIDE SEQUENCE</scope>
    <source>
        <strain evidence="1">CBS 207.26</strain>
    </source>
</reference>
<dbReference type="OrthoDB" id="3797426at2759"/>
<sequence>MYYFEVNCIMRSLMLLRNSITPLLQSFTYIFSVSSVSEALDLTLHSVIIRKEWRTNNRMQKVEICSEDERVGRGVERENRAAINIVTLHHPHAKMKRIVMFESSRTVKHSDNNNQRNTINQQPAKHDSRFPISDIDFRPPILITKLDTTMFNPIIILGLLSAAASALPTGGPISESPCALTLMSREEGSCKTRHLITEANYYLGVNSYCDMFFKPGGRKDPITKRIDSKHPLLGTVELPAYDDKKTMRWTYIVKIEDSGPMLVPTDITYDMCKSKFTQIMKEGKLGGSYCVVDGTQDVLFKSGRVEERFPRWGKVVYQARQKRE</sequence>
<keyword evidence="2" id="KW-1185">Reference proteome</keyword>
<name>A0A6A6DTU0_9PEZI</name>
<dbReference type="EMBL" id="ML994654">
    <property type="protein sequence ID" value="KAF2181086.1"/>
    <property type="molecule type" value="Genomic_DNA"/>
</dbReference>
<dbReference type="Proteomes" id="UP000800200">
    <property type="component" value="Unassembled WGS sequence"/>
</dbReference>
<organism evidence="1 2">
    <name type="scientific">Zopfia rhizophila CBS 207.26</name>
    <dbReference type="NCBI Taxonomy" id="1314779"/>
    <lineage>
        <taxon>Eukaryota</taxon>
        <taxon>Fungi</taxon>
        <taxon>Dikarya</taxon>
        <taxon>Ascomycota</taxon>
        <taxon>Pezizomycotina</taxon>
        <taxon>Dothideomycetes</taxon>
        <taxon>Dothideomycetes incertae sedis</taxon>
        <taxon>Zopfiaceae</taxon>
        <taxon>Zopfia</taxon>
    </lineage>
</organism>
<proteinExistence type="predicted"/>